<dbReference type="RefSeq" id="WP_195171650.1">
    <property type="nucleotide sequence ID" value="NZ_CP062983.1"/>
</dbReference>
<feature type="region of interest" description="Disordered" evidence="1">
    <location>
        <begin position="1"/>
        <end position="30"/>
    </location>
</feature>
<organism evidence="2 3">
    <name type="scientific">Phototrophicus methaneseepsis</name>
    <dbReference type="NCBI Taxonomy" id="2710758"/>
    <lineage>
        <taxon>Bacteria</taxon>
        <taxon>Bacillati</taxon>
        <taxon>Chloroflexota</taxon>
        <taxon>Candidatus Thermofontia</taxon>
        <taxon>Phototrophicales</taxon>
        <taxon>Phototrophicaceae</taxon>
        <taxon>Phototrophicus</taxon>
    </lineage>
</organism>
<evidence type="ECO:0000313" key="2">
    <source>
        <dbReference type="EMBL" id="QPC83584.1"/>
    </source>
</evidence>
<dbReference type="KEGG" id="pmet:G4Y79_04155"/>
<keyword evidence="3" id="KW-1185">Reference proteome</keyword>
<dbReference type="AlphaFoldDB" id="A0A7S8EB40"/>
<dbReference type="Proteomes" id="UP000594468">
    <property type="component" value="Chromosome"/>
</dbReference>
<sequence>MGVHPLATPPHQQGNPAFAYPPYGAEAPPEQRPVPITKKVLVITHNPLLPSQNQQTVRQFFKWNSPSKLALAYIEAVRWASYGYANYRIVEHQIVDSFPVKRDGFRYDERSYLAAWRTRSFHDPDGVDYDKLVDEFRIVQRVDSGEIDEVWLFGHPYGGYYESIMGGPGAFWCNAPALTSTAHASKRFVIMGFSFERGVGEMLEDLGHRAESILSKVYEGVPDEYNLWQQFIRYDKTHPGAAECGNVHFAPNSQRDYDWGNPRSVLSRCDNWYHFPHLSGQPRRVDCREWGNGDIRLHHLWWFRHMPHITGETYGIANNWWRYFIDPNTV</sequence>
<dbReference type="EMBL" id="CP062983">
    <property type="protein sequence ID" value="QPC83584.1"/>
    <property type="molecule type" value="Genomic_DNA"/>
</dbReference>
<protein>
    <submittedName>
        <fullName evidence="2">Uncharacterized protein</fullName>
    </submittedName>
</protein>
<proteinExistence type="predicted"/>
<feature type="compositionally biased region" description="Low complexity" evidence="1">
    <location>
        <begin position="16"/>
        <end position="28"/>
    </location>
</feature>
<gene>
    <name evidence="2" type="ORF">G4Y79_04155</name>
</gene>
<evidence type="ECO:0000256" key="1">
    <source>
        <dbReference type="SAM" id="MobiDB-lite"/>
    </source>
</evidence>
<name>A0A7S8EB40_9CHLR</name>
<accession>A0A7S8EB40</accession>
<reference evidence="2 3" key="1">
    <citation type="submission" date="2020-02" db="EMBL/GenBank/DDBJ databases">
        <authorList>
            <person name="Zheng R.K."/>
            <person name="Sun C.M."/>
        </authorList>
    </citation>
    <scope>NUCLEOTIDE SEQUENCE [LARGE SCALE GENOMIC DNA]</scope>
    <source>
        <strain evidence="3">rifampicinis</strain>
    </source>
</reference>
<evidence type="ECO:0000313" key="3">
    <source>
        <dbReference type="Proteomes" id="UP000594468"/>
    </source>
</evidence>